<dbReference type="Proteomes" id="UP000001555">
    <property type="component" value="Unassembled WGS sequence"/>
</dbReference>
<evidence type="ECO:0000313" key="4">
    <source>
        <dbReference type="EnsemblMetazoa" id="ISCW002966-PA"/>
    </source>
</evidence>
<dbReference type="EnsemblMetazoa" id="ISCW002966-RA">
    <property type="protein sequence ID" value="ISCW002966-PA"/>
    <property type="gene ID" value="ISCW002966"/>
</dbReference>
<dbReference type="EMBL" id="DS685515">
    <property type="protein sequence ID" value="EEC04394.1"/>
    <property type="molecule type" value="Genomic_DNA"/>
</dbReference>
<dbReference type="EMBL" id="ABJB010387379">
    <property type="status" value="NOT_ANNOTATED_CDS"/>
    <property type="molecule type" value="Genomic_DNA"/>
</dbReference>
<dbReference type="InParanoid" id="B7PCS2"/>
<evidence type="ECO:0000313" key="5">
    <source>
        <dbReference type="Proteomes" id="UP000001555"/>
    </source>
</evidence>
<dbReference type="EMBL" id="ABJB010731879">
    <property type="status" value="NOT_ANNOTATED_CDS"/>
    <property type="molecule type" value="Genomic_DNA"/>
</dbReference>
<evidence type="ECO:0000256" key="1">
    <source>
        <dbReference type="ARBA" id="ARBA00005350"/>
    </source>
</evidence>
<proteinExistence type="evidence at protein level"/>
<dbReference type="GO" id="GO:0017128">
    <property type="term" value="F:phospholipid scramblase activity"/>
    <property type="evidence" value="ECO:0000318"/>
    <property type="project" value="GO_Central"/>
</dbReference>
<dbReference type="AlphaFoldDB" id="B7PCS2"/>
<dbReference type="STRING" id="6945.B7PCS2"/>
<keyword evidence="2" id="KW-0564">Palmitate</keyword>
<dbReference type="GO" id="GO:0005886">
    <property type="term" value="C:plasma membrane"/>
    <property type="evidence" value="ECO:0000318"/>
    <property type="project" value="GO_Central"/>
</dbReference>
<keyword evidence="2" id="KW-0106">Calcium</keyword>
<dbReference type="EMBL" id="ABJB010691777">
    <property type="status" value="NOT_ANNOTATED_CDS"/>
    <property type="molecule type" value="Genomic_DNA"/>
</dbReference>
<protein>
    <recommendedName>
        <fullName evidence="2">Phospholipid scramblase</fullName>
    </recommendedName>
</protein>
<dbReference type="VEuPathDB" id="VectorBase:ISCI002966"/>
<reference evidence="4" key="2">
    <citation type="submission" date="2020-05" db="UniProtKB">
        <authorList>
            <consortium name="EnsemblMetazoa"/>
        </authorList>
    </citation>
    <scope>IDENTIFICATION</scope>
    <source>
        <strain evidence="4">wikel</strain>
    </source>
</reference>
<dbReference type="Pfam" id="PF03803">
    <property type="entry name" value="Scramblase"/>
    <property type="match status" value="1"/>
</dbReference>
<keyword evidence="2" id="KW-0449">Lipoprotein</keyword>
<dbReference type="OrthoDB" id="191150at2759"/>
<feature type="non-terminal residue" evidence="3">
    <location>
        <position position="1"/>
    </location>
</feature>
<comment type="function">
    <text evidence="2">May mediate accelerated ATP-independent bidirectional transbilayer migration of phospholipids upon binding calcium ions that results in a loss of phospholipid asymmetry in the plasma membrane.</text>
</comment>
<dbReference type="VEuPathDB" id="VectorBase:ISCP_005582"/>
<reference evidence="3 5" key="1">
    <citation type="submission" date="2008-03" db="EMBL/GenBank/DDBJ databases">
        <title>Annotation of Ixodes scapularis.</title>
        <authorList>
            <consortium name="Ixodes scapularis Genome Project Consortium"/>
            <person name="Caler E."/>
            <person name="Hannick L.I."/>
            <person name="Bidwell S."/>
            <person name="Joardar V."/>
            <person name="Thiagarajan M."/>
            <person name="Amedeo P."/>
            <person name="Galinsky K.J."/>
            <person name="Schobel S."/>
            <person name="Inman J."/>
            <person name="Hostetler J."/>
            <person name="Miller J."/>
            <person name="Hammond M."/>
            <person name="Megy K."/>
            <person name="Lawson D."/>
            <person name="Kodira C."/>
            <person name="Sutton G."/>
            <person name="Meyer J."/>
            <person name="Hill C.A."/>
            <person name="Birren B."/>
            <person name="Nene V."/>
            <person name="Collins F."/>
            <person name="Alarcon-Chaidez F."/>
            <person name="Wikel S."/>
            <person name="Strausberg R."/>
        </authorList>
    </citation>
    <scope>NUCLEOTIDE SEQUENCE [LARGE SCALE GENOMIC DNA]</scope>
    <source>
        <strain evidence="5">Wikel</strain>
        <strain evidence="3">Wikel colony</strain>
    </source>
</reference>
<name>B7PCS2_IXOSC</name>
<dbReference type="InterPro" id="IPR005552">
    <property type="entry name" value="Scramblase"/>
</dbReference>
<sequence>QIIIKQKVELLEVFTGFETANKYAILNSMGQDVFFAAEGTLALKPGPISVLALVLETPSNVTRLHRGAWCSLFPLSFSSQTMEVMAPPGSPIGYLVQEWSILYPKFRVENAAHETVLRIEGPACRWRCCSDVVFQVLSKDGLHQVGKITKQWSGLLKEAFTDADNFGVSFPMDLDVNIKGVLVGAAFLIDFMFFEKQGNRDSDALFGMC</sequence>
<gene>
    <name evidence="3" type="ORF">IscW_ISCW002966</name>
</gene>
<accession>B7PCS2</accession>
<dbReference type="GO" id="GO:0017121">
    <property type="term" value="P:plasma membrane phospholipid scrambling"/>
    <property type="evidence" value="ECO:0000318"/>
    <property type="project" value="GO_Central"/>
</dbReference>
<comment type="cofactor">
    <cofactor evidence="2">
        <name>Ca(2+)</name>
        <dbReference type="ChEBI" id="CHEBI:29108"/>
    </cofactor>
</comment>
<evidence type="ECO:0000313" key="3">
    <source>
        <dbReference type="EMBL" id="EEC04394.1"/>
    </source>
</evidence>
<evidence type="ECO:0000256" key="2">
    <source>
        <dbReference type="RuleBase" id="RU363116"/>
    </source>
</evidence>
<dbReference type="PANTHER" id="PTHR23248:SF9">
    <property type="entry name" value="PHOSPHOLIPID SCRAMBLASE"/>
    <property type="match status" value="1"/>
</dbReference>
<keyword evidence="6" id="KW-1267">Proteomics identification</keyword>
<dbReference type="VEuPathDB" id="VectorBase:ISCW002966"/>
<organism>
    <name type="scientific">Ixodes scapularis</name>
    <name type="common">Black-legged tick</name>
    <name type="synonym">Deer tick</name>
    <dbReference type="NCBI Taxonomy" id="6945"/>
    <lineage>
        <taxon>Eukaryota</taxon>
        <taxon>Metazoa</taxon>
        <taxon>Ecdysozoa</taxon>
        <taxon>Arthropoda</taxon>
        <taxon>Chelicerata</taxon>
        <taxon>Arachnida</taxon>
        <taxon>Acari</taxon>
        <taxon>Parasitiformes</taxon>
        <taxon>Ixodida</taxon>
        <taxon>Ixodoidea</taxon>
        <taxon>Ixodidae</taxon>
        <taxon>Ixodinae</taxon>
        <taxon>Ixodes</taxon>
    </lineage>
</organism>
<dbReference type="PaxDb" id="6945-B7PCS2"/>
<evidence type="ECO:0007829" key="6">
    <source>
        <dbReference type="PeptideAtlas" id="B7PCS2"/>
    </source>
</evidence>
<keyword evidence="5" id="KW-1185">Reference proteome</keyword>
<dbReference type="HOGENOM" id="CLU_053024_2_2_1"/>
<comment type="similarity">
    <text evidence="1 2">Belongs to the phospholipid scramblase family.</text>
</comment>
<dbReference type="PANTHER" id="PTHR23248">
    <property type="entry name" value="PHOSPHOLIPID SCRAMBLASE-RELATED"/>
    <property type="match status" value="1"/>
</dbReference>
<dbReference type="EMBL" id="ABJB011125564">
    <property type="status" value="NOT_ANNOTATED_CDS"/>
    <property type="molecule type" value="Genomic_DNA"/>
</dbReference>